<dbReference type="Pfam" id="PF00963">
    <property type="entry name" value="Cohesin"/>
    <property type="match status" value="1"/>
</dbReference>
<protein>
    <recommendedName>
        <fullName evidence="3">Cohesin domain-containing protein</fullName>
    </recommendedName>
</protein>
<keyword evidence="5" id="KW-1185">Reference proteome</keyword>
<evidence type="ECO:0000313" key="5">
    <source>
        <dbReference type="Proteomes" id="UP000245166"/>
    </source>
</evidence>
<dbReference type="EMBL" id="PYHR01000002">
    <property type="protein sequence ID" value="PWD52532.1"/>
    <property type="molecule type" value="Genomic_DNA"/>
</dbReference>
<keyword evidence="2" id="KW-0812">Transmembrane</keyword>
<dbReference type="Gene3D" id="2.60.40.680">
    <property type="match status" value="1"/>
</dbReference>
<reference evidence="4 5" key="1">
    <citation type="submission" date="2018-03" db="EMBL/GenBank/DDBJ databases">
        <title>Genome assembly of novel Miniimonas species PCH200.</title>
        <authorList>
            <person name="Thakur V."/>
            <person name="Kumar V."/>
            <person name="Singh D."/>
        </authorList>
    </citation>
    <scope>NUCLEOTIDE SEQUENCE [LARGE SCALE GENOMIC DNA]</scope>
    <source>
        <strain evidence="4 5">PCH200</strain>
    </source>
</reference>
<keyword evidence="2" id="KW-1133">Transmembrane helix</keyword>
<feature type="transmembrane region" description="Helical" evidence="2">
    <location>
        <begin position="199"/>
        <end position="219"/>
    </location>
</feature>
<dbReference type="InterPro" id="IPR002102">
    <property type="entry name" value="Cohesin_dom"/>
</dbReference>
<feature type="compositionally biased region" description="Pro residues" evidence="1">
    <location>
        <begin position="131"/>
        <end position="154"/>
    </location>
</feature>
<proteinExistence type="predicted"/>
<comment type="caution">
    <text evidence="4">The sequence shown here is derived from an EMBL/GenBank/DDBJ whole genome shotgun (WGS) entry which is preliminary data.</text>
</comment>
<dbReference type="AlphaFoldDB" id="A0A2U2A039"/>
<feature type="domain" description="Cohesin" evidence="3">
    <location>
        <begin position="5"/>
        <end position="109"/>
    </location>
</feature>
<keyword evidence="2" id="KW-0472">Membrane</keyword>
<dbReference type="GO" id="GO:0030246">
    <property type="term" value="F:carbohydrate binding"/>
    <property type="evidence" value="ECO:0007669"/>
    <property type="project" value="InterPro"/>
</dbReference>
<feature type="region of interest" description="Disordered" evidence="1">
    <location>
        <begin position="130"/>
        <end position="188"/>
    </location>
</feature>
<accession>A0A2U2A039</accession>
<evidence type="ECO:0000256" key="1">
    <source>
        <dbReference type="SAM" id="MobiDB-lite"/>
    </source>
</evidence>
<evidence type="ECO:0000256" key="2">
    <source>
        <dbReference type="SAM" id="Phobius"/>
    </source>
</evidence>
<feature type="compositionally biased region" description="Low complexity" evidence="1">
    <location>
        <begin position="166"/>
        <end position="188"/>
    </location>
</feature>
<evidence type="ECO:0000259" key="3">
    <source>
        <dbReference type="Pfam" id="PF00963"/>
    </source>
</evidence>
<dbReference type="GO" id="GO:0000272">
    <property type="term" value="P:polysaccharide catabolic process"/>
    <property type="evidence" value="ECO:0007669"/>
    <property type="project" value="InterPro"/>
</dbReference>
<organism evidence="4 5">
    <name type="scientific">Serinibacter arcticus</name>
    <dbReference type="NCBI Taxonomy" id="1655435"/>
    <lineage>
        <taxon>Bacteria</taxon>
        <taxon>Bacillati</taxon>
        <taxon>Actinomycetota</taxon>
        <taxon>Actinomycetes</taxon>
        <taxon>Micrococcales</taxon>
        <taxon>Beutenbergiaceae</taxon>
        <taxon>Serinibacter</taxon>
    </lineage>
</organism>
<sequence>MTVTPSATAGDVVDVAVALGGTADLYSSAVTLTYDPALLTYASGEVTSPEGGFGQVVPGEGTVTFVYSRLGTSPGIEGDVPVGTAQFTAAAAGTATVALSSVTVVGADGVGAGIAPEDLPSQAVVIEAAPTTPPVDPTDPPTDPTDPPTDPPTGPTDEPTDPPSDPTSTLPTTGPTDTATTDAPPAAGAATGGLASTGVALTGLAVAGTVFVVVGIVLARRRTVMSR</sequence>
<dbReference type="Proteomes" id="UP000245166">
    <property type="component" value="Unassembled WGS sequence"/>
</dbReference>
<dbReference type="CDD" id="cd08547">
    <property type="entry name" value="Type_II_cohesin"/>
    <property type="match status" value="1"/>
</dbReference>
<dbReference type="InterPro" id="IPR008965">
    <property type="entry name" value="CBM2/CBM3_carb-bd_dom_sf"/>
</dbReference>
<gene>
    <name evidence="4" type="ORF">C8046_12505</name>
</gene>
<dbReference type="SUPFAM" id="SSF49384">
    <property type="entry name" value="Carbohydrate-binding domain"/>
    <property type="match status" value="1"/>
</dbReference>
<name>A0A2U2A039_9MICO</name>
<evidence type="ECO:0000313" key="4">
    <source>
        <dbReference type="EMBL" id="PWD52532.1"/>
    </source>
</evidence>